<reference evidence="1" key="1">
    <citation type="journal article" date="2014" name="Int. J. Syst. Evol. Microbiol.">
        <title>Complete genome sequence of Corynebacterium casei LMG S-19264T (=DSM 44701T), isolated from a smear-ripened cheese.</title>
        <authorList>
            <consortium name="US DOE Joint Genome Institute (JGI-PGF)"/>
            <person name="Walter F."/>
            <person name="Albersmeier A."/>
            <person name="Kalinowski J."/>
            <person name="Ruckert C."/>
        </authorList>
    </citation>
    <scope>NUCLEOTIDE SEQUENCE</scope>
    <source>
        <strain evidence="1">KCTC 12988</strain>
    </source>
</reference>
<dbReference type="Proteomes" id="UP000644507">
    <property type="component" value="Unassembled WGS sequence"/>
</dbReference>
<protein>
    <recommendedName>
        <fullName evidence="3">IS110 family transposase</fullName>
    </recommendedName>
</protein>
<reference evidence="1" key="2">
    <citation type="submission" date="2020-09" db="EMBL/GenBank/DDBJ databases">
        <authorList>
            <person name="Sun Q."/>
            <person name="Kim S."/>
        </authorList>
    </citation>
    <scope>NUCLEOTIDE SEQUENCE</scope>
    <source>
        <strain evidence="1">KCTC 12988</strain>
    </source>
</reference>
<evidence type="ECO:0008006" key="3">
    <source>
        <dbReference type="Google" id="ProtNLM"/>
    </source>
</evidence>
<comment type="caution">
    <text evidence="1">The sequence shown here is derived from an EMBL/GenBank/DDBJ whole genome shotgun (WGS) entry which is preliminary data.</text>
</comment>
<proteinExistence type="predicted"/>
<dbReference type="EMBL" id="BMXI01000027">
    <property type="protein sequence ID" value="GHC67790.1"/>
    <property type="molecule type" value="Genomic_DNA"/>
</dbReference>
<keyword evidence="2" id="KW-1185">Reference proteome</keyword>
<organism evidence="1 2">
    <name type="scientific">Roseibacillus persicicus</name>
    <dbReference type="NCBI Taxonomy" id="454148"/>
    <lineage>
        <taxon>Bacteria</taxon>
        <taxon>Pseudomonadati</taxon>
        <taxon>Verrucomicrobiota</taxon>
        <taxon>Verrucomicrobiia</taxon>
        <taxon>Verrucomicrobiales</taxon>
        <taxon>Verrucomicrobiaceae</taxon>
        <taxon>Roseibacillus</taxon>
    </lineage>
</organism>
<gene>
    <name evidence="1" type="ORF">GCM10007100_39910</name>
</gene>
<dbReference type="RefSeq" id="WP_189574534.1">
    <property type="nucleotide sequence ID" value="NZ_BMXI01000027.1"/>
</dbReference>
<name>A0A918U0D9_9BACT</name>
<evidence type="ECO:0000313" key="1">
    <source>
        <dbReference type="EMBL" id="GHC67790.1"/>
    </source>
</evidence>
<dbReference type="AlphaFoldDB" id="A0A918U0D9"/>
<sequence length="135" mass="15225">MSKTTESETAPKAKVIYLGIDAHLDKYVVVRQVDGLSPQPAQTFRSENSLLQWVASYTDLCPNEFSSGGNRLLRNYLVEAAWRLIRWQPEYQQASGGRRKRIVVALARILAVDLWRLVTEQTTLENLGLQPANPA</sequence>
<evidence type="ECO:0000313" key="2">
    <source>
        <dbReference type="Proteomes" id="UP000644507"/>
    </source>
</evidence>
<accession>A0A918U0D9</accession>